<evidence type="ECO:0000313" key="1">
    <source>
        <dbReference type="EMBL" id="AEA69806.1"/>
    </source>
</evidence>
<dbReference type="AlphaFoldDB" id="F2K7Y5"/>
<dbReference type="Proteomes" id="UP000006692">
    <property type="component" value="Chromosome"/>
</dbReference>
<gene>
    <name evidence="1" type="ORF">PSEBR_cmegl66</name>
</gene>
<sequence>MLSPGENVIERLFSWPKEKRRICTRYDKLASSFKAMATLACIERCLRTDFSDKP</sequence>
<dbReference type="HOGENOM" id="CLU_3161869_0_0_6"/>
<evidence type="ECO:0000313" key="2">
    <source>
        <dbReference type="Proteomes" id="UP000006692"/>
    </source>
</evidence>
<accession>F2K7Y5</accession>
<name>F2K7Y5_PSEBN</name>
<proteinExistence type="predicted"/>
<dbReference type="EMBL" id="CP002585">
    <property type="protein sequence ID" value="AEA69806.1"/>
    <property type="molecule type" value="Genomic_DNA"/>
</dbReference>
<dbReference type="KEGG" id="pba:PSEBR_cmegl66"/>
<reference key="2">
    <citation type="submission" date="2011-03" db="EMBL/GenBank/DDBJ databases">
        <title>Complete Genome Sequence of a beneficial plant roots-associated bacterium Pseudomonas brassicacearum.</title>
        <authorList>
            <person name="Ortet P."/>
            <person name="Barakat M."/>
            <person name="Lalaouna D."/>
            <person name="Fochesato S."/>
            <person name="Barbe V."/>
            <person name="Santaella C."/>
            <person name="Heulin T."/>
            <person name="Achouak W."/>
        </authorList>
    </citation>
    <scope>NUCLEOTIDE SEQUENCE</scope>
    <source>
        <strain>NFM421</strain>
    </source>
</reference>
<protein>
    <submittedName>
        <fullName evidence="1">Putative transposase, IS5 family</fullName>
    </submittedName>
</protein>
<reference evidence="1 2" key="1">
    <citation type="journal article" date="2011" name="J. Bacteriol.">
        <title>Complete genome sequence of a beneficial plant root-associated bacterium, Pseudomonas brassicacearum.</title>
        <authorList>
            <person name="Ortet P."/>
            <person name="Barakat M."/>
            <person name="Lalaouna D."/>
            <person name="Fochesato S."/>
            <person name="Barbe V."/>
            <person name="Vacherie B."/>
            <person name="Santaella C."/>
            <person name="Heulin T."/>
            <person name="Achouak W."/>
        </authorList>
    </citation>
    <scope>NUCLEOTIDE SEQUENCE [LARGE SCALE GENOMIC DNA]</scope>
    <source>
        <strain evidence="1 2">NFM421</strain>
    </source>
</reference>
<organism evidence="1 2">
    <name type="scientific">Pseudomonas brassicacearum (strain NFM421)</name>
    <dbReference type="NCBI Taxonomy" id="994484"/>
    <lineage>
        <taxon>Bacteria</taxon>
        <taxon>Pseudomonadati</taxon>
        <taxon>Pseudomonadota</taxon>
        <taxon>Gammaproteobacteria</taxon>
        <taxon>Pseudomonadales</taxon>
        <taxon>Pseudomonadaceae</taxon>
        <taxon>Pseudomonas</taxon>
    </lineage>
</organism>